<keyword evidence="3" id="KW-0804">Transcription</keyword>
<dbReference type="InterPro" id="IPR041347">
    <property type="entry name" value="MftR_C"/>
</dbReference>
<dbReference type="Proteomes" id="UP001501509">
    <property type="component" value="Unassembled WGS sequence"/>
</dbReference>
<evidence type="ECO:0000256" key="5">
    <source>
        <dbReference type="SAM" id="MobiDB-lite"/>
    </source>
</evidence>
<gene>
    <name evidence="7" type="ORF">GCM10010411_00470</name>
</gene>
<dbReference type="EMBL" id="BAAATD010000001">
    <property type="protein sequence ID" value="GAA2572759.1"/>
    <property type="molecule type" value="Genomic_DNA"/>
</dbReference>
<evidence type="ECO:0000256" key="2">
    <source>
        <dbReference type="ARBA" id="ARBA00023125"/>
    </source>
</evidence>
<sequence>MTATAPEADPAGRDPQAPGRRERKKQRTREALIDAAFELFAEKGFDATTVEEIADAVDVSSRTFFRYFASKEDVALTFQEEQFHALVSALAARPPEEPVITAMRRAIVGIMRAAERGELGFAPERFDCMMMLMQDSNSLLAGSLEHAQKKQTMLTRVIACRMGVDPAVDLRPHVVAATANCAFRASADMVQEYRDTCGDIPLSEAVDQAFAILEGGLNFPSVPRGD</sequence>
<dbReference type="PROSITE" id="PS50977">
    <property type="entry name" value="HTH_TETR_2"/>
    <property type="match status" value="1"/>
</dbReference>
<dbReference type="Gene3D" id="1.10.10.60">
    <property type="entry name" value="Homeodomain-like"/>
    <property type="match status" value="1"/>
</dbReference>
<keyword evidence="2 4" id="KW-0238">DNA-binding</keyword>
<dbReference type="InterPro" id="IPR023772">
    <property type="entry name" value="DNA-bd_HTH_TetR-type_CS"/>
</dbReference>
<evidence type="ECO:0000313" key="8">
    <source>
        <dbReference type="Proteomes" id="UP001501509"/>
    </source>
</evidence>
<name>A0ABN3P9Z0_9ACTN</name>
<feature type="DNA-binding region" description="H-T-H motif" evidence="4">
    <location>
        <begin position="49"/>
        <end position="68"/>
    </location>
</feature>
<dbReference type="Pfam" id="PF17754">
    <property type="entry name" value="TetR_C_14"/>
    <property type="match status" value="1"/>
</dbReference>
<organism evidence="7 8">
    <name type="scientific">Actinomadura fulvescens</name>
    <dbReference type="NCBI Taxonomy" id="46160"/>
    <lineage>
        <taxon>Bacteria</taxon>
        <taxon>Bacillati</taxon>
        <taxon>Actinomycetota</taxon>
        <taxon>Actinomycetes</taxon>
        <taxon>Streptosporangiales</taxon>
        <taxon>Thermomonosporaceae</taxon>
        <taxon>Actinomadura</taxon>
    </lineage>
</organism>
<evidence type="ECO:0000313" key="7">
    <source>
        <dbReference type="EMBL" id="GAA2572759.1"/>
    </source>
</evidence>
<protein>
    <submittedName>
        <fullName evidence="7">TetR family transcriptional regulator</fullName>
    </submittedName>
</protein>
<dbReference type="RefSeq" id="WP_344536501.1">
    <property type="nucleotide sequence ID" value="NZ_BAAATD010000001.1"/>
</dbReference>
<dbReference type="PRINTS" id="PR00455">
    <property type="entry name" value="HTHTETR"/>
</dbReference>
<evidence type="ECO:0000256" key="1">
    <source>
        <dbReference type="ARBA" id="ARBA00023015"/>
    </source>
</evidence>
<feature type="region of interest" description="Disordered" evidence="5">
    <location>
        <begin position="1"/>
        <end position="26"/>
    </location>
</feature>
<dbReference type="Gene3D" id="1.10.357.10">
    <property type="entry name" value="Tetracycline Repressor, domain 2"/>
    <property type="match status" value="1"/>
</dbReference>
<evidence type="ECO:0000256" key="4">
    <source>
        <dbReference type="PROSITE-ProRule" id="PRU00335"/>
    </source>
</evidence>
<dbReference type="Pfam" id="PF00440">
    <property type="entry name" value="TetR_N"/>
    <property type="match status" value="1"/>
</dbReference>
<proteinExistence type="predicted"/>
<dbReference type="PANTHER" id="PTHR30055:SF238">
    <property type="entry name" value="MYCOFACTOCIN BIOSYNTHESIS TRANSCRIPTIONAL REGULATOR MFTR-RELATED"/>
    <property type="match status" value="1"/>
</dbReference>
<evidence type="ECO:0000256" key="3">
    <source>
        <dbReference type="ARBA" id="ARBA00023163"/>
    </source>
</evidence>
<dbReference type="InterPro" id="IPR001647">
    <property type="entry name" value="HTH_TetR"/>
</dbReference>
<dbReference type="InterPro" id="IPR050109">
    <property type="entry name" value="HTH-type_TetR-like_transc_reg"/>
</dbReference>
<dbReference type="PROSITE" id="PS01081">
    <property type="entry name" value="HTH_TETR_1"/>
    <property type="match status" value="1"/>
</dbReference>
<dbReference type="InterPro" id="IPR009057">
    <property type="entry name" value="Homeodomain-like_sf"/>
</dbReference>
<accession>A0ABN3P9Z0</accession>
<keyword evidence="1" id="KW-0805">Transcription regulation</keyword>
<comment type="caution">
    <text evidence="7">The sequence shown here is derived from an EMBL/GenBank/DDBJ whole genome shotgun (WGS) entry which is preliminary data.</text>
</comment>
<dbReference type="SUPFAM" id="SSF46689">
    <property type="entry name" value="Homeodomain-like"/>
    <property type="match status" value="1"/>
</dbReference>
<feature type="domain" description="HTH tetR-type" evidence="6">
    <location>
        <begin position="26"/>
        <end position="86"/>
    </location>
</feature>
<keyword evidence="8" id="KW-1185">Reference proteome</keyword>
<dbReference type="PANTHER" id="PTHR30055">
    <property type="entry name" value="HTH-TYPE TRANSCRIPTIONAL REGULATOR RUTR"/>
    <property type="match status" value="1"/>
</dbReference>
<reference evidence="7 8" key="1">
    <citation type="journal article" date="2019" name="Int. J. Syst. Evol. Microbiol.">
        <title>The Global Catalogue of Microorganisms (GCM) 10K type strain sequencing project: providing services to taxonomists for standard genome sequencing and annotation.</title>
        <authorList>
            <consortium name="The Broad Institute Genomics Platform"/>
            <consortium name="The Broad Institute Genome Sequencing Center for Infectious Disease"/>
            <person name="Wu L."/>
            <person name="Ma J."/>
        </authorList>
    </citation>
    <scope>NUCLEOTIDE SEQUENCE [LARGE SCALE GENOMIC DNA]</scope>
    <source>
        <strain evidence="7 8">JCM 6833</strain>
    </source>
</reference>
<evidence type="ECO:0000259" key="6">
    <source>
        <dbReference type="PROSITE" id="PS50977"/>
    </source>
</evidence>